<dbReference type="Proteomes" id="UP001526246">
    <property type="component" value="Unassembled WGS sequence"/>
</dbReference>
<accession>A0ABT3JGV9</accession>
<gene>
    <name evidence="1" type="ORF">OMW55_10875</name>
</gene>
<dbReference type="EMBL" id="JAPDOB010000002">
    <property type="protein sequence ID" value="MCW3798305.1"/>
    <property type="molecule type" value="Genomic_DNA"/>
</dbReference>
<evidence type="ECO:0000313" key="2">
    <source>
        <dbReference type="Proteomes" id="UP001526246"/>
    </source>
</evidence>
<comment type="caution">
    <text evidence="1">The sequence shown here is derived from an EMBL/GenBank/DDBJ whole genome shotgun (WGS) entry which is preliminary data.</text>
</comment>
<reference evidence="1 2" key="1">
    <citation type="submission" date="2022-10" db="EMBL/GenBank/DDBJ databases">
        <title>Sphingomonas sp.</title>
        <authorList>
            <person name="Jin C."/>
        </authorList>
    </citation>
    <scope>NUCLEOTIDE SEQUENCE [LARGE SCALE GENOMIC DNA]</scope>
    <source>
        <strain evidence="1 2">BN140010</strain>
    </source>
</reference>
<protein>
    <submittedName>
        <fullName evidence="1">Uncharacterized protein</fullName>
    </submittedName>
</protein>
<sequence length="58" mass="6528">MTDDIAYHRNRASRELNLGLACGSLAAARAHLRLSSLHFQKARDLESPRQAERPPFVL</sequence>
<proteinExistence type="predicted"/>
<keyword evidence="2" id="KW-1185">Reference proteome</keyword>
<dbReference type="RefSeq" id="WP_264883098.1">
    <property type="nucleotide sequence ID" value="NZ_JAPDOB010000002.1"/>
</dbReference>
<evidence type="ECO:0000313" key="1">
    <source>
        <dbReference type="EMBL" id="MCW3798305.1"/>
    </source>
</evidence>
<name>A0ABT3JGV9_9SPHN</name>
<organism evidence="1 2">
    <name type="scientific">Sphingomonas arvum</name>
    <dbReference type="NCBI Taxonomy" id="2992113"/>
    <lineage>
        <taxon>Bacteria</taxon>
        <taxon>Pseudomonadati</taxon>
        <taxon>Pseudomonadota</taxon>
        <taxon>Alphaproteobacteria</taxon>
        <taxon>Sphingomonadales</taxon>
        <taxon>Sphingomonadaceae</taxon>
        <taxon>Sphingomonas</taxon>
    </lineage>
</organism>